<dbReference type="PANTHER" id="PTHR11019">
    <property type="entry name" value="HTH-TYPE TRANSCRIPTIONAL REGULATOR NIMR"/>
    <property type="match status" value="1"/>
</dbReference>
<evidence type="ECO:0000259" key="6">
    <source>
        <dbReference type="PROSITE" id="PS01124"/>
    </source>
</evidence>
<dbReference type="Pfam" id="PF12833">
    <property type="entry name" value="HTH_18"/>
    <property type="match status" value="1"/>
</dbReference>
<dbReference type="InterPro" id="IPR003313">
    <property type="entry name" value="AraC-bd"/>
</dbReference>
<dbReference type="AlphaFoldDB" id="A0A5E7QZ77"/>
<accession>A0A5E7QZ77</accession>
<proteinExistence type="predicted"/>
<evidence type="ECO:0000256" key="5">
    <source>
        <dbReference type="ARBA" id="ARBA00023163"/>
    </source>
</evidence>
<dbReference type="PANTHER" id="PTHR11019:SF159">
    <property type="entry name" value="TRANSCRIPTIONAL REGULATOR-RELATED"/>
    <property type="match status" value="1"/>
</dbReference>
<evidence type="ECO:0000256" key="4">
    <source>
        <dbReference type="ARBA" id="ARBA00023159"/>
    </source>
</evidence>
<dbReference type="GO" id="GO:0043565">
    <property type="term" value="F:sequence-specific DNA binding"/>
    <property type="evidence" value="ECO:0007669"/>
    <property type="project" value="InterPro"/>
</dbReference>
<dbReference type="Gene3D" id="1.10.10.60">
    <property type="entry name" value="Homeodomain-like"/>
    <property type="match status" value="2"/>
</dbReference>
<evidence type="ECO:0000256" key="1">
    <source>
        <dbReference type="ARBA" id="ARBA00022491"/>
    </source>
</evidence>
<dbReference type="SUPFAM" id="SSF51182">
    <property type="entry name" value="RmlC-like cupins"/>
    <property type="match status" value="1"/>
</dbReference>
<dbReference type="InterPro" id="IPR011051">
    <property type="entry name" value="RmlC_Cupin_sf"/>
</dbReference>
<dbReference type="InterPro" id="IPR020449">
    <property type="entry name" value="Tscrpt_reg_AraC-type_HTH"/>
</dbReference>
<dbReference type="FunFam" id="1.10.10.60:FF:000132">
    <property type="entry name" value="AraC family transcriptional regulator"/>
    <property type="match status" value="1"/>
</dbReference>
<keyword evidence="1" id="KW-0678">Repressor</keyword>
<keyword evidence="4" id="KW-0010">Activator</keyword>
<dbReference type="GO" id="GO:0003700">
    <property type="term" value="F:DNA-binding transcription factor activity"/>
    <property type="evidence" value="ECO:0007669"/>
    <property type="project" value="InterPro"/>
</dbReference>
<keyword evidence="5" id="KW-0804">Transcription</keyword>
<name>A0A5E7QZ77_PSEFL</name>
<dbReference type="SMART" id="SM00342">
    <property type="entry name" value="HTH_ARAC"/>
    <property type="match status" value="1"/>
</dbReference>
<dbReference type="EMBL" id="CABVIY010000001">
    <property type="protein sequence ID" value="VVP67406.1"/>
    <property type="molecule type" value="Genomic_DNA"/>
</dbReference>
<protein>
    <submittedName>
        <fullName evidence="7">HTH-type transcriptional regulator NimR</fullName>
    </submittedName>
</protein>
<dbReference type="SUPFAM" id="SSF46689">
    <property type="entry name" value="Homeodomain-like"/>
    <property type="match status" value="1"/>
</dbReference>
<evidence type="ECO:0000256" key="2">
    <source>
        <dbReference type="ARBA" id="ARBA00023015"/>
    </source>
</evidence>
<dbReference type="InterPro" id="IPR009057">
    <property type="entry name" value="Homeodomain-like_sf"/>
</dbReference>
<organism evidence="7 8">
    <name type="scientific">Pseudomonas fluorescens</name>
    <dbReference type="NCBI Taxonomy" id="294"/>
    <lineage>
        <taxon>Bacteria</taxon>
        <taxon>Pseudomonadati</taxon>
        <taxon>Pseudomonadota</taxon>
        <taxon>Gammaproteobacteria</taxon>
        <taxon>Pseudomonadales</taxon>
        <taxon>Pseudomonadaceae</taxon>
        <taxon>Pseudomonas</taxon>
    </lineage>
</organism>
<dbReference type="Pfam" id="PF02311">
    <property type="entry name" value="AraC_binding"/>
    <property type="match status" value="1"/>
</dbReference>
<evidence type="ECO:0000313" key="8">
    <source>
        <dbReference type="Proteomes" id="UP000326611"/>
    </source>
</evidence>
<dbReference type="Proteomes" id="UP000326611">
    <property type="component" value="Unassembled WGS sequence"/>
</dbReference>
<dbReference type="Gene3D" id="2.60.120.10">
    <property type="entry name" value="Jelly Rolls"/>
    <property type="match status" value="1"/>
</dbReference>
<dbReference type="CDD" id="cd06124">
    <property type="entry name" value="cupin_NimR-like_N"/>
    <property type="match status" value="1"/>
</dbReference>
<feature type="domain" description="HTH araC/xylS-type" evidence="6">
    <location>
        <begin position="183"/>
        <end position="279"/>
    </location>
</feature>
<keyword evidence="2" id="KW-0805">Transcription regulation</keyword>
<gene>
    <name evidence="7" type="primary">nimR_2</name>
    <name evidence="7" type="ORF">PS918_00566</name>
</gene>
<sequence length="279" mass="31214">MLDFEKLPVSRNPGDSYRKKGIMIQSLEEFLVAMDEVDWAVCTSATDYPENWFIEPHSHAKHQLIYAIEGVMVVHSGLNQWTVPPSRAIWMPCGHVHSIRCVGALKMRSVFVRPDQFPELPVETRAVSISALLSELIKTSVTIASPVDADSREARILRLIVDELTLLPTLPLHLPQPADPRIQVICGALQQDPGDGSTLSDWSGRLNLDAKTIQRLFHRETGMTFGQWRQQARLLLALERIAVGEKIIDVAGALGYDSPSAFTTMFKKQFGTTPSHFFK</sequence>
<dbReference type="PRINTS" id="PR00032">
    <property type="entry name" value="HTHARAC"/>
</dbReference>
<reference evidence="7 8" key="1">
    <citation type="submission" date="2019-09" db="EMBL/GenBank/DDBJ databases">
        <authorList>
            <person name="Chandra G."/>
            <person name="Truman W A."/>
        </authorList>
    </citation>
    <scope>NUCLEOTIDE SEQUENCE [LARGE SCALE GENOMIC DNA]</scope>
    <source>
        <strain evidence="7">PS918</strain>
    </source>
</reference>
<dbReference type="PROSITE" id="PS01124">
    <property type="entry name" value="HTH_ARAC_FAMILY_2"/>
    <property type="match status" value="1"/>
</dbReference>
<evidence type="ECO:0000256" key="3">
    <source>
        <dbReference type="ARBA" id="ARBA00023125"/>
    </source>
</evidence>
<dbReference type="InterPro" id="IPR014710">
    <property type="entry name" value="RmlC-like_jellyroll"/>
</dbReference>
<keyword evidence="3" id="KW-0238">DNA-binding</keyword>
<dbReference type="InterPro" id="IPR018060">
    <property type="entry name" value="HTH_AraC"/>
</dbReference>
<evidence type="ECO:0000313" key="7">
    <source>
        <dbReference type="EMBL" id="VVP67406.1"/>
    </source>
</evidence>